<feature type="transmembrane region" description="Helical" evidence="7">
    <location>
        <begin position="154"/>
        <end position="173"/>
    </location>
</feature>
<keyword evidence="4 7" id="KW-0812">Transmembrane</keyword>
<keyword evidence="3" id="KW-1003">Cell membrane</keyword>
<evidence type="ECO:0000313" key="9">
    <source>
        <dbReference type="EMBL" id="GAA5142413.1"/>
    </source>
</evidence>
<evidence type="ECO:0000259" key="8">
    <source>
        <dbReference type="PROSITE" id="PS50928"/>
    </source>
</evidence>
<accession>A0ABP9P8A4</accession>
<evidence type="ECO:0000313" key="10">
    <source>
        <dbReference type="Proteomes" id="UP001500221"/>
    </source>
</evidence>
<dbReference type="SUPFAM" id="SSF161098">
    <property type="entry name" value="MetI-like"/>
    <property type="match status" value="1"/>
</dbReference>
<dbReference type="PANTHER" id="PTHR30151">
    <property type="entry name" value="ALKANE SULFONATE ABC TRANSPORTER-RELATED, MEMBRANE SUBUNIT"/>
    <property type="match status" value="1"/>
</dbReference>
<evidence type="ECO:0000256" key="6">
    <source>
        <dbReference type="ARBA" id="ARBA00023136"/>
    </source>
</evidence>
<proteinExistence type="inferred from homology"/>
<dbReference type="PANTHER" id="PTHR30151:SF38">
    <property type="entry name" value="ALIPHATIC SULFONATES TRANSPORT PERMEASE PROTEIN SSUC-RELATED"/>
    <property type="match status" value="1"/>
</dbReference>
<keyword evidence="6 7" id="KW-0472">Membrane</keyword>
<evidence type="ECO:0000256" key="4">
    <source>
        <dbReference type="ARBA" id="ARBA00022692"/>
    </source>
</evidence>
<dbReference type="Gene3D" id="1.10.3720.10">
    <property type="entry name" value="MetI-like"/>
    <property type="match status" value="1"/>
</dbReference>
<evidence type="ECO:0000256" key="3">
    <source>
        <dbReference type="ARBA" id="ARBA00022475"/>
    </source>
</evidence>
<comment type="subcellular location">
    <subcellularLocation>
        <location evidence="1 7">Cell membrane</location>
        <topology evidence="1 7">Multi-pass membrane protein</topology>
    </subcellularLocation>
</comment>
<feature type="transmembrane region" description="Helical" evidence="7">
    <location>
        <begin position="38"/>
        <end position="60"/>
    </location>
</feature>
<keyword evidence="2 7" id="KW-0813">Transport</keyword>
<feature type="transmembrane region" description="Helical" evidence="7">
    <location>
        <begin position="131"/>
        <end position="148"/>
    </location>
</feature>
<feature type="transmembrane region" description="Helical" evidence="7">
    <location>
        <begin position="97"/>
        <end position="119"/>
    </location>
</feature>
<protein>
    <submittedName>
        <fullName evidence="9">ABC transporter permease</fullName>
    </submittedName>
</protein>
<dbReference type="EMBL" id="BAABKG010000001">
    <property type="protein sequence ID" value="GAA5142413.1"/>
    <property type="molecule type" value="Genomic_DNA"/>
</dbReference>
<dbReference type="Pfam" id="PF00528">
    <property type="entry name" value="BPD_transp_1"/>
    <property type="match status" value="1"/>
</dbReference>
<dbReference type="CDD" id="cd06261">
    <property type="entry name" value="TM_PBP2"/>
    <property type="match status" value="1"/>
</dbReference>
<comment type="caution">
    <text evidence="9">The sequence shown here is derived from an EMBL/GenBank/DDBJ whole genome shotgun (WGS) entry which is preliminary data.</text>
</comment>
<sequence length="284" mass="29952">MSAPTLDTGTRADAPATGPVVDERVRLRRLGPGDGVRGGILLGPVLLLAFWVVGSATGFIDERTLSAPWTVLEAARELWDDGRLQEGLVTSATRAGLGLLLGVAVGLVLALVAGLSRLGEAVVDGPVQVKRSIPSLALIPLLILWFGIGEEMKIYTIALGVLVPIYIHTHNGLRSIDGRYAELAETIGVSRTQFVRQVVVPGAMPGFLLGMRFAVTGALLALVVVEQINATSGIGYMITLASSYGQTDVIIVGLVVYAVLGLVADGAVRLIGRKVLTWRRTLES</sequence>
<evidence type="ECO:0000256" key="7">
    <source>
        <dbReference type="RuleBase" id="RU363032"/>
    </source>
</evidence>
<dbReference type="InterPro" id="IPR000515">
    <property type="entry name" value="MetI-like"/>
</dbReference>
<reference evidence="10" key="1">
    <citation type="journal article" date="2019" name="Int. J. Syst. Evol. Microbiol.">
        <title>The Global Catalogue of Microorganisms (GCM) 10K type strain sequencing project: providing services to taxonomists for standard genome sequencing and annotation.</title>
        <authorList>
            <consortium name="The Broad Institute Genomics Platform"/>
            <consortium name="The Broad Institute Genome Sequencing Center for Infectious Disease"/>
            <person name="Wu L."/>
            <person name="Ma J."/>
        </authorList>
    </citation>
    <scope>NUCLEOTIDE SEQUENCE [LARGE SCALE GENOMIC DNA]</scope>
    <source>
        <strain evidence="10">JCM 18459</strain>
    </source>
</reference>
<evidence type="ECO:0000256" key="2">
    <source>
        <dbReference type="ARBA" id="ARBA00022448"/>
    </source>
</evidence>
<organism evidence="9 10">
    <name type="scientific">Nocardioides marinquilinus</name>
    <dbReference type="NCBI Taxonomy" id="1210400"/>
    <lineage>
        <taxon>Bacteria</taxon>
        <taxon>Bacillati</taxon>
        <taxon>Actinomycetota</taxon>
        <taxon>Actinomycetes</taxon>
        <taxon>Propionibacteriales</taxon>
        <taxon>Nocardioidaceae</taxon>
        <taxon>Nocardioides</taxon>
    </lineage>
</organism>
<dbReference type="RefSeq" id="WP_345454355.1">
    <property type="nucleotide sequence ID" value="NZ_BAABKG010000001.1"/>
</dbReference>
<dbReference type="Proteomes" id="UP001500221">
    <property type="component" value="Unassembled WGS sequence"/>
</dbReference>
<evidence type="ECO:0000256" key="5">
    <source>
        <dbReference type="ARBA" id="ARBA00022989"/>
    </source>
</evidence>
<evidence type="ECO:0000256" key="1">
    <source>
        <dbReference type="ARBA" id="ARBA00004651"/>
    </source>
</evidence>
<gene>
    <name evidence="9" type="ORF">GCM10023340_05840</name>
</gene>
<dbReference type="PROSITE" id="PS50928">
    <property type="entry name" value="ABC_TM1"/>
    <property type="match status" value="1"/>
</dbReference>
<comment type="similarity">
    <text evidence="7">Belongs to the binding-protein-dependent transport system permease family.</text>
</comment>
<keyword evidence="5 7" id="KW-1133">Transmembrane helix</keyword>
<dbReference type="InterPro" id="IPR035906">
    <property type="entry name" value="MetI-like_sf"/>
</dbReference>
<feature type="transmembrane region" description="Helical" evidence="7">
    <location>
        <begin position="213"/>
        <end position="238"/>
    </location>
</feature>
<feature type="transmembrane region" description="Helical" evidence="7">
    <location>
        <begin position="250"/>
        <end position="271"/>
    </location>
</feature>
<name>A0ABP9P8A4_9ACTN</name>
<feature type="domain" description="ABC transmembrane type-1" evidence="8">
    <location>
        <begin position="88"/>
        <end position="268"/>
    </location>
</feature>
<keyword evidence="10" id="KW-1185">Reference proteome</keyword>